<reference evidence="4" key="1">
    <citation type="submission" date="2023-07" db="EMBL/GenBank/DDBJ databases">
        <title>Thauera sp. CAU 1555 isolated from sand of Yaerae Beach.</title>
        <authorList>
            <person name="Kim W."/>
        </authorList>
    </citation>
    <scope>NUCLEOTIDE SEQUENCE [LARGE SCALE GENOMIC DNA]</scope>
    <source>
        <strain evidence="4">CAU 1555</strain>
    </source>
</reference>
<evidence type="ECO:0000259" key="2">
    <source>
        <dbReference type="PROSITE" id="PS50887"/>
    </source>
</evidence>
<dbReference type="CDD" id="cd00130">
    <property type="entry name" value="PAS"/>
    <property type="match status" value="1"/>
</dbReference>
<dbReference type="Gene3D" id="3.30.70.270">
    <property type="match status" value="1"/>
</dbReference>
<dbReference type="Pfam" id="PF12860">
    <property type="entry name" value="PAS_7"/>
    <property type="match status" value="2"/>
</dbReference>
<evidence type="ECO:0000313" key="3">
    <source>
        <dbReference type="EMBL" id="MBD8503923.1"/>
    </source>
</evidence>
<dbReference type="PROSITE" id="PS50113">
    <property type="entry name" value="PAC"/>
    <property type="match status" value="1"/>
</dbReference>
<dbReference type="NCBIfam" id="TIGR00254">
    <property type="entry name" value="GGDEF"/>
    <property type="match status" value="1"/>
</dbReference>
<dbReference type="PANTHER" id="PTHR44757">
    <property type="entry name" value="DIGUANYLATE CYCLASE DGCP"/>
    <property type="match status" value="1"/>
</dbReference>
<dbReference type="PANTHER" id="PTHR44757:SF2">
    <property type="entry name" value="BIOFILM ARCHITECTURE MAINTENANCE PROTEIN MBAA"/>
    <property type="match status" value="1"/>
</dbReference>
<dbReference type="EMBL" id="JACYTO010000002">
    <property type="protein sequence ID" value="MBD8503923.1"/>
    <property type="molecule type" value="Genomic_DNA"/>
</dbReference>
<dbReference type="InterPro" id="IPR000160">
    <property type="entry name" value="GGDEF_dom"/>
</dbReference>
<dbReference type="Pfam" id="PF00990">
    <property type="entry name" value="GGDEF"/>
    <property type="match status" value="1"/>
</dbReference>
<evidence type="ECO:0000259" key="1">
    <source>
        <dbReference type="PROSITE" id="PS50113"/>
    </source>
</evidence>
<dbReference type="InterPro" id="IPR052155">
    <property type="entry name" value="Biofilm_reg_signaling"/>
</dbReference>
<dbReference type="Proteomes" id="UP000603602">
    <property type="component" value="Unassembled WGS sequence"/>
</dbReference>
<feature type="domain" description="GGDEF" evidence="2">
    <location>
        <begin position="442"/>
        <end position="579"/>
    </location>
</feature>
<dbReference type="Pfam" id="PF08448">
    <property type="entry name" value="PAS_4"/>
    <property type="match status" value="1"/>
</dbReference>
<dbReference type="InterPro" id="IPR000700">
    <property type="entry name" value="PAS-assoc_C"/>
</dbReference>
<gene>
    <name evidence="3" type="ORF">IFO67_13595</name>
</gene>
<dbReference type="InterPro" id="IPR013656">
    <property type="entry name" value="PAS_4"/>
</dbReference>
<dbReference type="Gene3D" id="3.30.450.20">
    <property type="entry name" value="PAS domain"/>
    <property type="match status" value="3"/>
</dbReference>
<protein>
    <submittedName>
        <fullName evidence="3">PAS-domain containing protein</fullName>
    </submittedName>
</protein>
<dbReference type="InterPro" id="IPR035965">
    <property type="entry name" value="PAS-like_dom_sf"/>
</dbReference>
<sequence>MDTDRTAGDGGGTLPHDLLQTLIDFLPSGVTLFDSELRMVACNRQFRELLEFPDELFADGLPCMRRLAEFNVARGEYGPGDPAGQVEGVLERARRMQAHVFERTRPDGRVLEVRGNPLPGGGFVTIYTDITERKRAEEEARRAASYLDAVVSALPQGITVIDEALDIALWNPAFVKVQNLPDDFMRPGVSFADVIRFNARRGEYGEVDVEDKVRRMVELARRFEPHRLERTRGDGGVMEVEGRVVSEGGRPIGFVTTYTDITERVNNERTIRRVRDLMGEAVNFSPTCIWETGPDGRYTFVQGMEKILGVPDSHMLGKDRWQRLCGDECAEGCAGAAASGERGDCRVRRAIAAREPIERWTLATRNRRGEAVWLSCTARPVHDEHGELLGYRGVDVDVSELTRAHRDLEQIALHDPLTGLANRRKFHSRYELEAAHLQRTGSSFALLLIDIDFFKQVNDRWGHLVGDDCLRGVANVLSGNVRAVDMVGRFGGEEFLVLLSDTGVEGARTVAEKLRQAVASSVPASPGGAALRLTVSIGVACAPGERRRAPDFDHLLAEADRAVYAAKHAGRNRVCTALPGATQNP</sequence>
<dbReference type="CDD" id="cd01949">
    <property type="entry name" value="GGDEF"/>
    <property type="match status" value="1"/>
</dbReference>
<dbReference type="InterPro" id="IPR029787">
    <property type="entry name" value="Nucleotide_cyclase"/>
</dbReference>
<comment type="caution">
    <text evidence="3">The sequence shown here is derived from an EMBL/GenBank/DDBJ whole genome shotgun (WGS) entry which is preliminary data.</text>
</comment>
<dbReference type="PROSITE" id="PS50887">
    <property type="entry name" value="GGDEF"/>
    <property type="match status" value="1"/>
</dbReference>
<feature type="domain" description="PAC" evidence="1">
    <location>
        <begin position="358"/>
        <end position="410"/>
    </location>
</feature>
<evidence type="ECO:0000313" key="4">
    <source>
        <dbReference type="Proteomes" id="UP000603602"/>
    </source>
</evidence>
<dbReference type="SUPFAM" id="SSF55073">
    <property type="entry name" value="Nucleotide cyclase"/>
    <property type="match status" value="1"/>
</dbReference>
<dbReference type="RefSeq" id="WP_187718714.1">
    <property type="nucleotide sequence ID" value="NZ_JACTAH010000002.1"/>
</dbReference>
<dbReference type="SMART" id="SM00267">
    <property type="entry name" value="GGDEF"/>
    <property type="match status" value="1"/>
</dbReference>
<proteinExistence type="predicted"/>
<dbReference type="InterPro" id="IPR043128">
    <property type="entry name" value="Rev_trsase/Diguanyl_cyclase"/>
</dbReference>
<dbReference type="InterPro" id="IPR000014">
    <property type="entry name" value="PAS"/>
</dbReference>
<accession>A0ABR9BC57</accession>
<dbReference type="SUPFAM" id="SSF55785">
    <property type="entry name" value="PYP-like sensor domain (PAS domain)"/>
    <property type="match status" value="3"/>
</dbReference>
<organism evidence="3 4">
    <name type="scientific">Thauera sedimentorum</name>
    <dbReference type="NCBI Taxonomy" id="2767595"/>
    <lineage>
        <taxon>Bacteria</taxon>
        <taxon>Pseudomonadati</taxon>
        <taxon>Pseudomonadota</taxon>
        <taxon>Betaproteobacteria</taxon>
        <taxon>Rhodocyclales</taxon>
        <taxon>Zoogloeaceae</taxon>
        <taxon>Thauera</taxon>
    </lineage>
</organism>
<name>A0ABR9BC57_9RHOO</name>
<keyword evidence="4" id="KW-1185">Reference proteome</keyword>